<dbReference type="GO" id="GO:0000166">
    <property type="term" value="F:nucleotide binding"/>
    <property type="evidence" value="ECO:0007669"/>
    <property type="project" value="InterPro"/>
</dbReference>
<dbReference type="AlphaFoldDB" id="A0A7M4DLD3"/>
<dbReference type="Pfam" id="PF01408">
    <property type="entry name" value="GFO_IDH_MocA"/>
    <property type="match status" value="1"/>
</dbReference>
<dbReference type="RefSeq" id="WP_156741668.1">
    <property type="nucleotide sequence ID" value="NZ_CACRYJ010000044.1"/>
</dbReference>
<reference evidence="4 5" key="1">
    <citation type="submission" date="2019-11" db="EMBL/GenBank/DDBJ databases">
        <authorList>
            <person name="Criscuolo A."/>
        </authorList>
    </citation>
    <scope>NUCLEOTIDE SEQUENCE [LARGE SCALE GENOMIC DNA]</scope>
    <source>
        <strain evidence="4">CIP111667</strain>
    </source>
</reference>
<keyword evidence="5" id="KW-1185">Reference proteome</keyword>
<dbReference type="SUPFAM" id="SSF51735">
    <property type="entry name" value="NAD(P)-binding Rossmann-fold domains"/>
    <property type="match status" value="1"/>
</dbReference>
<organism evidence="4 5">
    <name type="scientific">Occultella aeris</name>
    <dbReference type="NCBI Taxonomy" id="2761496"/>
    <lineage>
        <taxon>Bacteria</taxon>
        <taxon>Bacillati</taxon>
        <taxon>Actinomycetota</taxon>
        <taxon>Actinomycetes</taxon>
        <taxon>Micrococcales</taxon>
        <taxon>Ruaniaceae</taxon>
        <taxon>Occultella</taxon>
    </lineage>
</organism>
<dbReference type="EMBL" id="CACRYJ010000044">
    <property type="protein sequence ID" value="VZO38068.1"/>
    <property type="molecule type" value="Genomic_DNA"/>
</dbReference>
<evidence type="ECO:0000256" key="1">
    <source>
        <dbReference type="ARBA" id="ARBA00023027"/>
    </source>
</evidence>
<comment type="caution">
    <text evidence="4">The sequence shown here is derived from an EMBL/GenBank/DDBJ whole genome shotgun (WGS) entry which is preliminary data.</text>
</comment>
<evidence type="ECO:0000313" key="4">
    <source>
        <dbReference type="EMBL" id="VZO38068.1"/>
    </source>
</evidence>
<keyword evidence="4" id="KW-0560">Oxidoreductase</keyword>
<keyword evidence="1" id="KW-0520">NAD</keyword>
<dbReference type="Gene3D" id="3.30.360.10">
    <property type="entry name" value="Dihydrodipicolinate Reductase, domain 2"/>
    <property type="match status" value="1"/>
</dbReference>
<protein>
    <submittedName>
        <fullName evidence="4">Oxidoreductase YteT</fullName>
        <ecNumber evidence="4">1.-.-.-</ecNumber>
    </submittedName>
</protein>
<dbReference type="InterPro" id="IPR036291">
    <property type="entry name" value="NAD(P)-bd_dom_sf"/>
</dbReference>
<feature type="domain" description="GFO/IDH/MocA-like oxidoreductase" evidence="3">
    <location>
        <begin position="129"/>
        <end position="252"/>
    </location>
</feature>
<gene>
    <name evidence="4" type="primary">yteT_9</name>
    <name evidence="4" type="ORF">HALOF300_02950</name>
</gene>
<dbReference type="InterPro" id="IPR000683">
    <property type="entry name" value="Gfo/Idh/MocA-like_OxRdtase_N"/>
</dbReference>
<evidence type="ECO:0000313" key="5">
    <source>
        <dbReference type="Proteomes" id="UP000419743"/>
    </source>
</evidence>
<evidence type="ECO:0000259" key="2">
    <source>
        <dbReference type="Pfam" id="PF01408"/>
    </source>
</evidence>
<dbReference type="PANTHER" id="PTHR43249">
    <property type="entry name" value="UDP-N-ACETYL-2-AMINO-2-DEOXY-D-GLUCURONATE OXIDASE"/>
    <property type="match status" value="1"/>
</dbReference>
<name>A0A7M4DLD3_9MICO</name>
<dbReference type="Pfam" id="PF22725">
    <property type="entry name" value="GFO_IDH_MocA_C3"/>
    <property type="match status" value="1"/>
</dbReference>
<dbReference type="InterPro" id="IPR052515">
    <property type="entry name" value="Gfo/Idh/MocA_Oxidoreductase"/>
</dbReference>
<accession>A0A7M4DLD3</accession>
<dbReference type="InterPro" id="IPR055170">
    <property type="entry name" value="GFO_IDH_MocA-like_dom"/>
</dbReference>
<evidence type="ECO:0000259" key="3">
    <source>
        <dbReference type="Pfam" id="PF22725"/>
    </source>
</evidence>
<sequence length="342" mass="36472">MPTAAVIGCGDISIVHLEAISSLGADLVAVADTDPELARATGARLGVPAYTDHRQLLAEIRPDVLHVCTPHDQHVSVALDAIEAGVHVITEKPLAHTIAEGERLVAAAEGAPVKVAVCLQNRYNAPNARMKELLDSGELGAVQGASAGVYWHRNAAYYEAKPWRATWARSGGGLLINQAIHTVDLLQWLLGDVEQVRGHAATHVLGDAIEVEDTAELILDHSGGARSVMFATNAHSVNAPVFVEVLTERATLTMRGDLRVQYTDGRTEHVAERIATSSGRAYWGISHELLIGDFYDKLEDPEPFWISPAEAAKSLAILKSIYAQSPDLGAPAEAVALPVGAH</sequence>
<dbReference type="PANTHER" id="PTHR43249:SF1">
    <property type="entry name" value="D-GLUCOSIDE 3-DEHYDROGENASE"/>
    <property type="match status" value="1"/>
</dbReference>
<dbReference type="Gene3D" id="3.40.50.720">
    <property type="entry name" value="NAD(P)-binding Rossmann-like Domain"/>
    <property type="match status" value="1"/>
</dbReference>
<dbReference type="Proteomes" id="UP000419743">
    <property type="component" value="Unassembled WGS sequence"/>
</dbReference>
<dbReference type="GO" id="GO:0016491">
    <property type="term" value="F:oxidoreductase activity"/>
    <property type="evidence" value="ECO:0007669"/>
    <property type="project" value="UniProtKB-KW"/>
</dbReference>
<dbReference type="EC" id="1.-.-.-" evidence="4"/>
<proteinExistence type="predicted"/>
<dbReference type="SUPFAM" id="SSF55347">
    <property type="entry name" value="Glyceraldehyde-3-phosphate dehydrogenase-like, C-terminal domain"/>
    <property type="match status" value="1"/>
</dbReference>
<feature type="domain" description="Gfo/Idh/MocA-like oxidoreductase N-terminal" evidence="2">
    <location>
        <begin position="4"/>
        <end position="117"/>
    </location>
</feature>